<dbReference type="HOGENOM" id="CLU_3200524_0_0_9"/>
<evidence type="ECO:0000313" key="1">
    <source>
        <dbReference type="EMBL" id="CCG44246.1"/>
    </source>
</evidence>
<dbReference type="Proteomes" id="UP000007397">
    <property type="component" value="Chromosome"/>
</dbReference>
<accession>I0JJC8</accession>
<organism evidence="1 2">
    <name type="scientific">Halobacillus halophilus (strain ATCC 35676 / DSM 2266 / JCM 20832 / KCTC 3685 / LMG 17431 / NBRC 102448 / NCIMB 2269)</name>
    <name type="common">Sporosarcina halophila</name>
    <dbReference type="NCBI Taxonomy" id="866895"/>
    <lineage>
        <taxon>Bacteria</taxon>
        <taxon>Bacillati</taxon>
        <taxon>Bacillota</taxon>
        <taxon>Bacilli</taxon>
        <taxon>Bacillales</taxon>
        <taxon>Bacillaceae</taxon>
        <taxon>Halobacillus</taxon>
    </lineage>
</organism>
<proteinExistence type="predicted"/>
<dbReference type="EMBL" id="HE717023">
    <property type="protein sequence ID" value="CCG44246.1"/>
    <property type="molecule type" value="Genomic_DNA"/>
</dbReference>
<gene>
    <name evidence="1" type="ordered locus">HBHAL_1884</name>
</gene>
<dbReference type="KEGG" id="hhd:HBHAL_1884"/>
<protein>
    <submittedName>
        <fullName evidence="1">Uncharacterized protein</fullName>
    </submittedName>
</protein>
<evidence type="ECO:0000313" key="2">
    <source>
        <dbReference type="Proteomes" id="UP000007397"/>
    </source>
</evidence>
<keyword evidence="2" id="KW-1185">Reference proteome</keyword>
<name>I0JJC8_HALH3</name>
<dbReference type="AlphaFoldDB" id="I0JJC8"/>
<dbReference type="STRING" id="866895.HBHAL_1884"/>
<sequence>MRTTDIAGKLTESKKQLAGFNPSITGVNDSLLCLKVHHKRITRGA</sequence>
<reference evidence="1 2" key="1">
    <citation type="journal article" date="2013" name="Environ. Microbiol.">
        <title>Chloride and organic osmolytes: a hybrid strategy to cope with elevated salinities by the moderately halophilic, chloride-dependent bacterium Halobacillus halophilus.</title>
        <authorList>
            <person name="Saum S.H."/>
            <person name="Pfeiffer F."/>
            <person name="Palm P."/>
            <person name="Rampp M."/>
            <person name="Schuster S.C."/>
            <person name="Muller V."/>
            <person name="Oesterhelt D."/>
        </authorList>
    </citation>
    <scope>NUCLEOTIDE SEQUENCE [LARGE SCALE GENOMIC DNA]</scope>
    <source>
        <strain evidence="2">ATCC 35676 / DSM 2266 / JCM 20832 / KCTC 3685 / LMG 17431 / NBRC 102448 / NCIMB 2269</strain>
    </source>
</reference>